<accession>A0A1G2HK61</accession>
<keyword evidence="1" id="KW-1133">Transmembrane helix</keyword>
<dbReference type="Gene3D" id="1.10.10.10">
    <property type="entry name" value="Winged helix-like DNA-binding domain superfamily/Winged helix DNA-binding domain"/>
    <property type="match status" value="1"/>
</dbReference>
<dbReference type="EMBL" id="MHOM01000047">
    <property type="protein sequence ID" value="OGZ62904.1"/>
    <property type="molecule type" value="Genomic_DNA"/>
</dbReference>
<dbReference type="InterPro" id="IPR036388">
    <property type="entry name" value="WH-like_DNA-bd_sf"/>
</dbReference>
<evidence type="ECO:0000259" key="2">
    <source>
        <dbReference type="Pfam" id="PF09339"/>
    </source>
</evidence>
<dbReference type="GO" id="GO:0006355">
    <property type="term" value="P:regulation of DNA-templated transcription"/>
    <property type="evidence" value="ECO:0007669"/>
    <property type="project" value="InterPro"/>
</dbReference>
<feature type="transmembrane region" description="Helical" evidence="1">
    <location>
        <begin position="13"/>
        <end position="31"/>
    </location>
</feature>
<protein>
    <recommendedName>
        <fullName evidence="2">HTH iclR-type domain-containing protein</fullName>
    </recommendedName>
</protein>
<comment type="caution">
    <text evidence="3">The sequence shown here is derived from an EMBL/GenBank/DDBJ whole genome shotgun (WGS) entry which is preliminary data.</text>
</comment>
<evidence type="ECO:0000313" key="4">
    <source>
        <dbReference type="Proteomes" id="UP000177190"/>
    </source>
</evidence>
<dbReference type="InterPro" id="IPR005471">
    <property type="entry name" value="Tscrpt_reg_IclR_N"/>
</dbReference>
<dbReference type="AlphaFoldDB" id="A0A1G2HK61"/>
<organism evidence="3 4">
    <name type="scientific">Candidatus Staskawiczbacteria bacterium RIFCSPHIGHO2_01_FULL_36_16</name>
    <dbReference type="NCBI Taxonomy" id="1802200"/>
    <lineage>
        <taxon>Bacteria</taxon>
        <taxon>Candidatus Staskawicziibacteriota</taxon>
    </lineage>
</organism>
<proteinExistence type="predicted"/>
<dbReference type="GO" id="GO:0003677">
    <property type="term" value="F:DNA binding"/>
    <property type="evidence" value="ECO:0007669"/>
    <property type="project" value="InterPro"/>
</dbReference>
<feature type="domain" description="HTH iclR-type" evidence="2">
    <location>
        <begin position="68"/>
        <end position="111"/>
    </location>
</feature>
<evidence type="ECO:0000256" key="1">
    <source>
        <dbReference type="SAM" id="Phobius"/>
    </source>
</evidence>
<gene>
    <name evidence="3" type="ORF">A2812_01545</name>
</gene>
<dbReference type="Pfam" id="PF09339">
    <property type="entry name" value="HTH_IclR"/>
    <property type="match status" value="1"/>
</dbReference>
<name>A0A1G2HK61_9BACT</name>
<dbReference type="SUPFAM" id="SSF46785">
    <property type="entry name" value="Winged helix' DNA-binding domain"/>
    <property type="match status" value="1"/>
</dbReference>
<dbReference type="InterPro" id="IPR036390">
    <property type="entry name" value="WH_DNA-bd_sf"/>
</dbReference>
<keyword evidence="1" id="KW-0472">Membrane</keyword>
<dbReference type="STRING" id="1802200.A2812_01545"/>
<sequence>MNNIKFFNFMNEAVYILIIIILAGAVLWMWFMKKGSGVAKPASAGSSIVAKQTIIEKQEEKQQENIKKIIEFLETHDKIANNDIEKLLSVSNATAERYLAALEREGILKQVGKIGQSVYYTKI</sequence>
<keyword evidence="1" id="KW-0812">Transmembrane</keyword>
<reference evidence="3 4" key="1">
    <citation type="journal article" date="2016" name="Nat. Commun.">
        <title>Thousands of microbial genomes shed light on interconnected biogeochemical processes in an aquifer system.</title>
        <authorList>
            <person name="Anantharaman K."/>
            <person name="Brown C.T."/>
            <person name="Hug L.A."/>
            <person name="Sharon I."/>
            <person name="Castelle C.J."/>
            <person name="Probst A.J."/>
            <person name="Thomas B.C."/>
            <person name="Singh A."/>
            <person name="Wilkins M.J."/>
            <person name="Karaoz U."/>
            <person name="Brodie E.L."/>
            <person name="Williams K.H."/>
            <person name="Hubbard S.S."/>
            <person name="Banfield J.F."/>
        </authorList>
    </citation>
    <scope>NUCLEOTIDE SEQUENCE [LARGE SCALE GENOMIC DNA]</scope>
</reference>
<dbReference type="Proteomes" id="UP000177190">
    <property type="component" value="Unassembled WGS sequence"/>
</dbReference>
<evidence type="ECO:0000313" key="3">
    <source>
        <dbReference type="EMBL" id="OGZ62904.1"/>
    </source>
</evidence>